<comment type="caution">
    <text evidence="1">The sequence shown here is derived from an EMBL/GenBank/DDBJ whole genome shotgun (WGS) entry which is preliminary data.</text>
</comment>
<reference evidence="1 2" key="2">
    <citation type="journal article" date="2021" name="Genomics">
        <title>High-quality reference genome for Clonorchis sinensis.</title>
        <authorList>
            <person name="Young N.D."/>
            <person name="Stroehlein A.J."/>
            <person name="Kinkar L."/>
            <person name="Wang T."/>
            <person name="Sohn W.M."/>
            <person name="Chang B.C.H."/>
            <person name="Kaur P."/>
            <person name="Weisz D."/>
            <person name="Dudchenko O."/>
            <person name="Aiden E.L."/>
            <person name="Korhonen P.K."/>
            <person name="Gasser R.B."/>
        </authorList>
    </citation>
    <scope>NUCLEOTIDE SEQUENCE [LARGE SCALE GENOMIC DNA]</scope>
    <source>
        <strain evidence="1">Cs-k2</strain>
    </source>
</reference>
<gene>
    <name evidence="1" type="ORF">CSKR_105840</name>
</gene>
<proteinExistence type="predicted"/>
<keyword evidence="2" id="KW-1185">Reference proteome</keyword>
<dbReference type="EMBL" id="NIRI02000077">
    <property type="protein sequence ID" value="KAG5441630.1"/>
    <property type="molecule type" value="Genomic_DNA"/>
</dbReference>
<dbReference type="Proteomes" id="UP000286415">
    <property type="component" value="Unassembled WGS sequence"/>
</dbReference>
<accession>A0A419PIB3</accession>
<evidence type="ECO:0000313" key="1">
    <source>
        <dbReference type="EMBL" id="KAG5441630.1"/>
    </source>
</evidence>
<evidence type="ECO:0000313" key="2">
    <source>
        <dbReference type="Proteomes" id="UP000286415"/>
    </source>
</evidence>
<organism evidence="1 2">
    <name type="scientific">Clonorchis sinensis</name>
    <name type="common">Chinese liver fluke</name>
    <dbReference type="NCBI Taxonomy" id="79923"/>
    <lineage>
        <taxon>Eukaryota</taxon>
        <taxon>Metazoa</taxon>
        <taxon>Spiralia</taxon>
        <taxon>Lophotrochozoa</taxon>
        <taxon>Platyhelminthes</taxon>
        <taxon>Trematoda</taxon>
        <taxon>Digenea</taxon>
        <taxon>Opisthorchiida</taxon>
        <taxon>Opisthorchiata</taxon>
        <taxon>Opisthorchiidae</taxon>
        <taxon>Clonorchis</taxon>
    </lineage>
</organism>
<name>A0A419PIB3_CLOSI</name>
<dbReference type="InParanoid" id="A0A419PIB3"/>
<sequence length="152" mass="16997">MLEMFCGFVCEGFELRFFQMNRCSTPSSCTETSITVIIIVITIIIDSMTSVFNTDSSLPYNHDLCEGLIVKKRIKKVTTGTPLTWVGSHILQCLKPGAVGITRSPSWKASSTDSTKAFRDFLHTRLPGQGWTTSLLPPLWAYFRARTLKAAR</sequence>
<protein>
    <submittedName>
        <fullName evidence="1">Uncharacterized protein</fullName>
    </submittedName>
</protein>
<dbReference type="AlphaFoldDB" id="A0A419PIB3"/>
<reference evidence="1 2" key="1">
    <citation type="journal article" date="2018" name="Biotechnol. Adv.">
        <title>Improved genomic resources and new bioinformatic workflow for the carcinogenic parasite Clonorchis sinensis: Biotechnological implications.</title>
        <authorList>
            <person name="Wang D."/>
            <person name="Korhonen P.K."/>
            <person name="Gasser R.B."/>
            <person name="Young N.D."/>
        </authorList>
    </citation>
    <scope>NUCLEOTIDE SEQUENCE [LARGE SCALE GENOMIC DNA]</scope>
    <source>
        <strain evidence="1">Cs-k2</strain>
    </source>
</reference>